<evidence type="ECO:0000256" key="2">
    <source>
        <dbReference type="SAM" id="MobiDB-lite"/>
    </source>
</evidence>
<feature type="signal peptide" evidence="3">
    <location>
        <begin position="1"/>
        <end position="24"/>
    </location>
</feature>
<dbReference type="InterPro" id="IPR029046">
    <property type="entry name" value="LolA/LolB/LppX"/>
</dbReference>
<evidence type="ECO:0000256" key="3">
    <source>
        <dbReference type="SAM" id="SignalP"/>
    </source>
</evidence>
<feature type="region of interest" description="Disordered" evidence="2">
    <location>
        <begin position="21"/>
        <end position="58"/>
    </location>
</feature>
<dbReference type="AlphaFoldDB" id="A0A7Z7JCS7"/>
<feature type="compositionally biased region" description="Low complexity" evidence="2">
    <location>
        <begin position="21"/>
        <end position="50"/>
    </location>
</feature>
<accession>A0A7Z7JCS7</accession>
<keyword evidence="1 3" id="KW-0732">Signal</keyword>
<name>A0A7Z7JCS7_9BURK</name>
<gene>
    <name evidence="4" type="ORF">CBM2594_B10261</name>
</gene>
<dbReference type="RefSeq" id="WP_025584685.1">
    <property type="nucleotide sequence ID" value="NZ_LT976872.1"/>
</dbReference>
<sequence>MVRIAILGLLALSLAACSSMSQQANPGTPGASGNSPSAPTSAPSPAEGGATPATNAVDPGSVQALRDMGSYLQTLKQFQVFVDLSGERVLTDGQKLLHTASAKLDVQRPNKLRAQMRSARSARDLMYDGKTVVLYMPEQKYYSRATFDNNLADLVERLRARFGVEIPMADLFLWGTPQAPLDSISSAMNAGQDIVDGTLCDQYAFRQGEIDWQIWIATGPRPLPRKLVITNRSDEARPQSVSWIRWNLSPRFTQSVFTFTPPAGAKAAEFVPMKNR</sequence>
<dbReference type="Gene3D" id="2.50.20.10">
    <property type="entry name" value="Lipoprotein localisation LolA/LolB/LppX"/>
    <property type="match status" value="1"/>
</dbReference>
<evidence type="ECO:0000313" key="4">
    <source>
        <dbReference type="EMBL" id="SPC21157.1"/>
    </source>
</evidence>
<protein>
    <recommendedName>
        <fullName evidence="6">Periplasmic protein</fullName>
    </recommendedName>
</protein>
<reference evidence="4 5" key="1">
    <citation type="submission" date="2018-01" db="EMBL/GenBank/DDBJ databases">
        <authorList>
            <person name="Clerissi C."/>
        </authorList>
    </citation>
    <scope>NUCLEOTIDE SEQUENCE [LARGE SCALE GENOMIC DNA]</scope>
    <source>
        <strain evidence="4">Cupriavidus taiwanensis STM 6021</strain>
    </source>
</reference>
<evidence type="ECO:0008006" key="6">
    <source>
        <dbReference type="Google" id="ProtNLM"/>
    </source>
</evidence>
<organism evidence="4 5">
    <name type="scientific">Cupriavidus taiwanensis</name>
    <dbReference type="NCBI Taxonomy" id="164546"/>
    <lineage>
        <taxon>Bacteria</taxon>
        <taxon>Pseudomonadati</taxon>
        <taxon>Pseudomonadota</taxon>
        <taxon>Betaproteobacteria</taxon>
        <taxon>Burkholderiales</taxon>
        <taxon>Burkholderiaceae</taxon>
        <taxon>Cupriavidus</taxon>
    </lineage>
</organism>
<evidence type="ECO:0000313" key="5">
    <source>
        <dbReference type="Proteomes" id="UP000257139"/>
    </source>
</evidence>
<proteinExistence type="predicted"/>
<dbReference type="PROSITE" id="PS51257">
    <property type="entry name" value="PROKAR_LIPOPROTEIN"/>
    <property type="match status" value="1"/>
</dbReference>
<dbReference type="InterPro" id="IPR019207">
    <property type="entry name" value="DUF2092"/>
</dbReference>
<dbReference type="EMBL" id="LT978514">
    <property type="protein sequence ID" value="SPC21157.1"/>
    <property type="molecule type" value="Genomic_DNA"/>
</dbReference>
<evidence type="ECO:0000256" key="1">
    <source>
        <dbReference type="ARBA" id="ARBA00022729"/>
    </source>
</evidence>
<dbReference type="SUPFAM" id="SSF89392">
    <property type="entry name" value="Prokaryotic lipoproteins and lipoprotein localization factors"/>
    <property type="match status" value="1"/>
</dbReference>
<dbReference type="Proteomes" id="UP000257139">
    <property type="component" value="Chromosome CBM2594_b"/>
</dbReference>
<dbReference type="Pfam" id="PF09865">
    <property type="entry name" value="DUF2092"/>
    <property type="match status" value="1"/>
</dbReference>
<feature type="chain" id="PRO_5031483881" description="Periplasmic protein" evidence="3">
    <location>
        <begin position="25"/>
        <end position="276"/>
    </location>
</feature>